<sequence>MSHNCENEHFSHGHDHGGHGHGHGHDHDDEAPLATNAQQSLYQYIDTTKSKLLNAVALEGESLLNTDQKYAAFIKPTDQKFDIQRSLKSDIDCQMAIQIQFTGSCRIKSIILRCNKPELSEEFDAPKTIEIYKNWKRSVNLDFDNLASKKIKPDMSVEYPKDIGIDPTTTEKIDLNEDSMIEYHMTKGKFNDCHSFTLFFKDNWTSDEDNLCKLYYLEIRGDYIGKIERDNTVPIVSVYESAPNPLDHQKVESSSDKINLGL</sequence>
<dbReference type="Gene3D" id="2.60.120.470">
    <property type="entry name" value="PITH domain"/>
    <property type="match status" value="1"/>
</dbReference>
<dbReference type="PANTHER" id="PTHR12175">
    <property type="entry name" value="AD039 HT014 THIOREDOXIN FAMILY TRP26"/>
    <property type="match status" value="1"/>
</dbReference>
<dbReference type="GO" id="GO:0005737">
    <property type="term" value="C:cytoplasm"/>
    <property type="evidence" value="ECO:0007669"/>
    <property type="project" value="UniProtKB-ARBA"/>
</dbReference>
<gene>
    <name evidence="4" type="ORF">DAKH74_002080</name>
</gene>
<dbReference type="PANTHER" id="PTHR12175:SF1">
    <property type="entry name" value="PITH DOMAIN-CONTAINING PROTEIN 1"/>
    <property type="match status" value="1"/>
</dbReference>
<organism evidence="4 5">
    <name type="scientific">Maudiozyma humilis</name>
    <name type="common">Sour dough yeast</name>
    <name type="synonym">Kazachstania humilis</name>
    <dbReference type="NCBI Taxonomy" id="51915"/>
    <lineage>
        <taxon>Eukaryota</taxon>
        <taxon>Fungi</taxon>
        <taxon>Dikarya</taxon>
        <taxon>Ascomycota</taxon>
        <taxon>Saccharomycotina</taxon>
        <taxon>Saccharomycetes</taxon>
        <taxon>Saccharomycetales</taxon>
        <taxon>Saccharomycetaceae</taxon>
        <taxon>Maudiozyma</taxon>
    </lineage>
</organism>
<comment type="caution">
    <text evidence="4">The sequence shown here is derived from an EMBL/GenBank/DDBJ whole genome shotgun (WGS) entry which is preliminary data.</text>
</comment>
<dbReference type="InterPro" id="IPR037047">
    <property type="entry name" value="PITH_dom_sf"/>
</dbReference>
<evidence type="ECO:0000256" key="1">
    <source>
        <dbReference type="ARBA" id="ARBA00025788"/>
    </source>
</evidence>
<dbReference type="InterPro" id="IPR010400">
    <property type="entry name" value="PITH_dom"/>
</dbReference>
<evidence type="ECO:0000313" key="5">
    <source>
        <dbReference type="Proteomes" id="UP001377567"/>
    </source>
</evidence>
<evidence type="ECO:0000259" key="3">
    <source>
        <dbReference type="PROSITE" id="PS51532"/>
    </source>
</evidence>
<feature type="domain" description="PITH" evidence="3">
    <location>
        <begin position="30"/>
        <end position="239"/>
    </location>
</feature>
<keyword evidence="5" id="KW-1185">Reference proteome</keyword>
<dbReference type="Proteomes" id="UP001377567">
    <property type="component" value="Unassembled WGS sequence"/>
</dbReference>
<dbReference type="SUPFAM" id="SSF49785">
    <property type="entry name" value="Galactose-binding domain-like"/>
    <property type="match status" value="1"/>
</dbReference>
<dbReference type="AlphaFoldDB" id="A0AAV5RR20"/>
<dbReference type="Pfam" id="PF06201">
    <property type="entry name" value="PITH"/>
    <property type="match status" value="1"/>
</dbReference>
<name>A0AAV5RR20_MAUHU</name>
<dbReference type="EMBL" id="BTGD01000001">
    <property type="protein sequence ID" value="GMM53592.1"/>
    <property type="molecule type" value="Genomic_DNA"/>
</dbReference>
<dbReference type="InterPro" id="IPR008979">
    <property type="entry name" value="Galactose-bd-like_sf"/>
</dbReference>
<accession>A0AAV5RR20</accession>
<dbReference type="GO" id="GO:0005634">
    <property type="term" value="C:nucleus"/>
    <property type="evidence" value="ECO:0007669"/>
    <property type="project" value="TreeGrafter"/>
</dbReference>
<proteinExistence type="inferred from homology"/>
<reference evidence="4 5" key="1">
    <citation type="journal article" date="2023" name="Elife">
        <title>Identification of key yeast species and microbe-microbe interactions impacting larval growth of Drosophila in the wild.</title>
        <authorList>
            <person name="Mure A."/>
            <person name="Sugiura Y."/>
            <person name="Maeda R."/>
            <person name="Honda K."/>
            <person name="Sakurai N."/>
            <person name="Takahashi Y."/>
            <person name="Watada M."/>
            <person name="Katoh T."/>
            <person name="Gotoh A."/>
            <person name="Gotoh Y."/>
            <person name="Taniguchi I."/>
            <person name="Nakamura K."/>
            <person name="Hayashi T."/>
            <person name="Katayama T."/>
            <person name="Uemura T."/>
            <person name="Hattori Y."/>
        </authorList>
    </citation>
    <scope>NUCLEOTIDE SEQUENCE [LARGE SCALE GENOMIC DNA]</scope>
    <source>
        <strain evidence="4 5">KH-74</strain>
    </source>
</reference>
<evidence type="ECO:0000313" key="4">
    <source>
        <dbReference type="EMBL" id="GMM53592.1"/>
    </source>
</evidence>
<evidence type="ECO:0000256" key="2">
    <source>
        <dbReference type="SAM" id="MobiDB-lite"/>
    </source>
</evidence>
<feature type="compositionally biased region" description="Basic and acidic residues" evidence="2">
    <location>
        <begin position="1"/>
        <end position="30"/>
    </location>
</feature>
<dbReference type="InterPro" id="IPR045099">
    <property type="entry name" value="PITH1-like"/>
</dbReference>
<protein>
    <recommendedName>
        <fullName evidence="3">PITH domain-containing protein</fullName>
    </recommendedName>
</protein>
<comment type="similarity">
    <text evidence="1">Belongs to the PITHD1 family.</text>
</comment>
<feature type="region of interest" description="Disordered" evidence="2">
    <location>
        <begin position="1"/>
        <end position="31"/>
    </location>
</feature>
<dbReference type="PROSITE" id="PS51532">
    <property type="entry name" value="PITH"/>
    <property type="match status" value="1"/>
</dbReference>